<comment type="caution">
    <text evidence="1">The sequence shown here is derived from an EMBL/GenBank/DDBJ whole genome shotgun (WGS) entry which is preliminary data.</text>
</comment>
<dbReference type="RefSeq" id="WP_303491525.1">
    <property type="nucleotide sequence ID" value="NZ_JAUOPB010000003.1"/>
</dbReference>
<dbReference type="Proteomes" id="UP001169760">
    <property type="component" value="Unassembled WGS sequence"/>
</dbReference>
<name>A0AAW7X2X0_9GAMM</name>
<dbReference type="Pfam" id="PF14255">
    <property type="entry name" value="Zn_ribbon_21"/>
    <property type="match status" value="1"/>
</dbReference>
<gene>
    <name evidence="1" type="ORF">Q4521_05100</name>
</gene>
<dbReference type="EMBL" id="JAUOPB010000003">
    <property type="protein sequence ID" value="MDO6421840.1"/>
    <property type="molecule type" value="Genomic_DNA"/>
</dbReference>
<dbReference type="InterPro" id="IPR017143">
    <property type="entry name" value="UCP037225"/>
</dbReference>
<protein>
    <submittedName>
        <fullName evidence="1">CPXCG motif-containing cysteine-rich protein</fullName>
    </submittedName>
</protein>
<evidence type="ECO:0000313" key="2">
    <source>
        <dbReference type="Proteomes" id="UP001169760"/>
    </source>
</evidence>
<evidence type="ECO:0000313" key="1">
    <source>
        <dbReference type="EMBL" id="MDO6421840.1"/>
    </source>
</evidence>
<organism evidence="1 2">
    <name type="scientific">Saccharophagus degradans</name>
    <dbReference type="NCBI Taxonomy" id="86304"/>
    <lineage>
        <taxon>Bacteria</taxon>
        <taxon>Pseudomonadati</taxon>
        <taxon>Pseudomonadota</taxon>
        <taxon>Gammaproteobacteria</taxon>
        <taxon>Cellvibrionales</taxon>
        <taxon>Cellvibrionaceae</taxon>
        <taxon>Saccharophagus</taxon>
    </lineage>
</organism>
<accession>A0AAW7X2X0</accession>
<dbReference type="InterPro" id="IPR025990">
    <property type="entry name" value="zinc_ribbon_bacterial"/>
</dbReference>
<proteinExistence type="predicted"/>
<reference evidence="1" key="1">
    <citation type="submission" date="2023-07" db="EMBL/GenBank/DDBJ databases">
        <title>Genome content predicts the carbon catabolic preferences of heterotrophic bacteria.</title>
        <authorList>
            <person name="Gralka M."/>
        </authorList>
    </citation>
    <scope>NUCLEOTIDE SEQUENCE</scope>
    <source>
        <strain evidence="1">I3M17_2</strain>
    </source>
</reference>
<sequence>MNQLVEERIYCPFCGEPISVLIDCSVPEQEYIEDCQVCCKPIDFMVAVDESGNPNVVVSGENDSY</sequence>
<dbReference type="PIRSF" id="PIRSF037225">
    <property type="entry name" value="UCP037225"/>
    <property type="match status" value="1"/>
</dbReference>
<dbReference type="AlphaFoldDB" id="A0AAW7X2X0"/>